<accession>A0ACA9MDS4</accession>
<dbReference type="EMBL" id="CAJVPM010012137">
    <property type="protein sequence ID" value="CAG8586135.1"/>
    <property type="molecule type" value="Genomic_DNA"/>
</dbReference>
<feature type="non-terminal residue" evidence="1">
    <location>
        <position position="43"/>
    </location>
</feature>
<organism evidence="1 2">
    <name type="scientific">Scutellospora calospora</name>
    <dbReference type="NCBI Taxonomy" id="85575"/>
    <lineage>
        <taxon>Eukaryota</taxon>
        <taxon>Fungi</taxon>
        <taxon>Fungi incertae sedis</taxon>
        <taxon>Mucoromycota</taxon>
        <taxon>Glomeromycotina</taxon>
        <taxon>Glomeromycetes</taxon>
        <taxon>Diversisporales</taxon>
        <taxon>Gigasporaceae</taxon>
        <taxon>Scutellospora</taxon>
    </lineage>
</organism>
<proteinExistence type="predicted"/>
<reference evidence="1" key="1">
    <citation type="submission" date="2021-06" db="EMBL/GenBank/DDBJ databases">
        <authorList>
            <person name="Kallberg Y."/>
            <person name="Tangrot J."/>
            <person name="Rosling A."/>
        </authorList>
    </citation>
    <scope>NUCLEOTIDE SEQUENCE</scope>
    <source>
        <strain evidence="1">AU212A</strain>
    </source>
</reference>
<name>A0ACA9MDS4_9GLOM</name>
<sequence length="43" mass="5031">MSNRLQSIISNENIEELMLSEDDILEDDFQNTIETDSEEDILE</sequence>
<evidence type="ECO:0000313" key="2">
    <source>
        <dbReference type="Proteomes" id="UP000789860"/>
    </source>
</evidence>
<evidence type="ECO:0000313" key="1">
    <source>
        <dbReference type="EMBL" id="CAG8586135.1"/>
    </source>
</evidence>
<dbReference type="Proteomes" id="UP000789860">
    <property type="component" value="Unassembled WGS sequence"/>
</dbReference>
<comment type="caution">
    <text evidence="1">The sequence shown here is derived from an EMBL/GenBank/DDBJ whole genome shotgun (WGS) entry which is preliminary data.</text>
</comment>
<keyword evidence="2" id="KW-1185">Reference proteome</keyword>
<gene>
    <name evidence="1" type="ORF">SCALOS_LOCUS6399</name>
</gene>
<protein>
    <submittedName>
        <fullName evidence="1">579_t:CDS:1</fullName>
    </submittedName>
</protein>